<evidence type="ECO:0000313" key="3">
    <source>
        <dbReference type="EMBL" id="KIV99945.1"/>
    </source>
</evidence>
<accession>A0A0D1XCD3</accession>
<name>A0A0D1XCD3_9PEZI</name>
<dbReference type="STRING" id="253628.A0A0D1XCD3"/>
<dbReference type="AlphaFoldDB" id="A0A0D1XCD3"/>
<dbReference type="Pfam" id="PF04818">
    <property type="entry name" value="CID"/>
    <property type="match status" value="1"/>
</dbReference>
<dbReference type="EMBL" id="KN847569">
    <property type="protein sequence ID" value="KIV99945.1"/>
    <property type="molecule type" value="Genomic_DNA"/>
</dbReference>
<dbReference type="GeneID" id="27316435"/>
<dbReference type="FunFam" id="1.25.40.90:FF:000016">
    <property type="entry name" value="mRNA cleavage factor complex component Pcf11"/>
    <property type="match status" value="1"/>
</dbReference>
<dbReference type="GO" id="GO:0003729">
    <property type="term" value="F:mRNA binding"/>
    <property type="evidence" value="ECO:0007669"/>
    <property type="project" value="InterPro"/>
</dbReference>
<gene>
    <name evidence="3" type="ORF">PV09_08462</name>
</gene>
<dbReference type="SUPFAM" id="SSF48464">
    <property type="entry name" value="ENTH/VHS domain"/>
    <property type="match status" value="1"/>
</dbReference>
<dbReference type="RefSeq" id="XP_016209815.1">
    <property type="nucleotide sequence ID" value="XM_016362367.1"/>
</dbReference>
<dbReference type="GO" id="GO:0000993">
    <property type="term" value="F:RNA polymerase II complex binding"/>
    <property type="evidence" value="ECO:0007669"/>
    <property type="project" value="InterPro"/>
</dbReference>
<dbReference type="InterPro" id="IPR045154">
    <property type="entry name" value="PCF11-like"/>
</dbReference>
<dbReference type="Gene3D" id="1.25.40.90">
    <property type="match status" value="1"/>
</dbReference>
<dbReference type="OrthoDB" id="343582at2759"/>
<feature type="domain" description="CID" evidence="2">
    <location>
        <begin position="7"/>
        <end position="145"/>
    </location>
</feature>
<dbReference type="CDD" id="cd16982">
    <property type="entry name" value="CID_Pcf11"/>
    <property type="match status" value="1"/>
</dbReference>
<dbReference type="InterPro" id="IPR008942">
    <property type="entry name" value="ENTH_VHS"/>
</dbReference>
<dbReference type="HOGENOM" id="CLU_015606_0_0_1"/>
<feature type="region of interest" description="Disordered" evidence="1">
    <location>
        <begin position="339"/>
        <end position="368"/>
    </location>
</feature>
<dbReference type="InParanoid" id="A0A0D1XCD3"/>
<sequence>MSYPADEPPELVLAFREALEDLQRNDQYEIENLRVIAKEATEHAQAISQEVETHIRKTRPEYKLPGLYLLDSLVKHIGTPYTVYLSRNLYRTFFDAYTVVDNNTRRAMEELFRSWLQPVPESRDPRPVFPPEVTQPIEAALSKMRGIDQRSREAVHGSQSQKMNAVPPHVTNIAQPGRTPTPTGQYGYQPPSQVSPQGFPGIQNIPYQSHPPPYGAPVRSPVPQNVASSLQPGSMGINQSFQPPSLPQNVNSVNYVYSGPPPPTMSHQARLEKLRYDVQGLLDSVRVHLAHYPHDQEKLKLQQNLQSLKSLLDNGSLSLTHIQSTEIVVANIARDLPFRPPTATVPTPTPAPAPAPAPAPTPQPQPTLNLNPSVIASILALGTPQQTPHQAVQPQAYVPPPVTSTMPYSAAYPATAPSHPTSGLPVAAVNSAMSQIKPNVPSPAAGPPPPAVVPASALSILDQLRASGILGSMSAQSTPVQVPAASSILSQLMQPQAGAQGMNDVRLEANSLKLPRPHLIRQLYEDKPDQCRQCGMRFPDTAQGKKAKGVHIDWHFQINTRVQESKQGAVNRSWYIDERDWISYREELSGYSGIVTESTSGLRKNAAKKEVKEAFVFVPTDARYVNLPCSICQEKFEQGWDEETQQPTWRDAVKMGSKYYHASCYAEVTKGAAAATAAALASVGMERTASSSARSTPDPVLGKRRFDDFRLDAAAT</sequence>
<evidence type="ECO:0000313" key="4">
    <source>
        <dbReference type="Proteomes" id="UP000053259"/>
    </source>
</evidence>
<dbReference type="SMART" id="SM00582">
    <property type="entry name" value="RPR"/>
    <property type="match status" value="1"/>
</dbReference>
<protein>
    <recommendedName>
        <fullName evidence="2">CID domain-containing protein</fullName>
    </recommendedName>
</protein>
<evidence type="ECO:0000256" key="1">
    <source>
        <dbReference type="SAM" id="MobiDB-lite"/>
    </source>
</evidence>
<proteinExistence type="predicted"/>
<reference evidence="3 4" key="1">
    <citation type="submission" date="2015-01" db="EMBL/GenBank/DDBJ databases">
        <title>The Genome Sequence of Ochroconis gallopava CBS43764.</title>
        <authorList>
            <consortium name="The Broad Institute Genomics Platform"/>
            <person name="Cuomo C."/>
            <person name="de Hoog S."/>
            <person name="Gorbushina A."/>
            <person name="Stielow B."/>
            <person name="Teixiera M."/>
            <person name="Abouelleil A."/>
            <person name="Chapman S.B."/>
            <person name="Priest M."/>
            <person name="Young S.K."/>
            <person name="Wortman J."/>
            <person name="Nusbaum C."/>
            <person name="Birren B."/>
        </authorList>
    </citation>
    <scope>NUCLEOTIDE SEQUENCE [LARGE SCALE GENOMIC DNA]</scope>
    <source>
        <strain evidence="3 4">CBS 43764</strain>
    </source>
</reference>
<dbReference type="GO" id="GO:0005737">
    <property type="term" value="C:cytoplasm"/>
    <property type="evidence" value="ECO:0007669"/>
    <property type="project" value="TreeGrafter"/>
</dbReference>
<dbReference type="VEuPathDB" id="FungiDB:PV09_08462"/>
<dbReference type="PROSITE" id="PS51391">
    <property type="entry name" value="CID"/>
    <property type="match status" value="1"/>
</dbReference>
<dbReference type="InterPro" id="IPR047415">
    <property type="entry name" value="Pcf11_CID"/>
</dbReference>
<dbReference type="GO" id="GO:0005849">
    <property type="term" value="C:mRNA cleavage factor complex"/>
    <property type="evidence" value="ECO:0007669"/>
    <property type="project" value="TreeGrafter"/>
</dbReference>
<evidence type="ECO:0000259" key="2">
    <source>
        <dbReference type="PROSITE" id="PS51391"/>
    </source>
</evidence>
<dbReference type="GO" id="GO:0031124">
    <property type="term" value="P:mRNA 3'-end processing"/>
    <property type="evidence" value="ECO:0007669"/>
    <property type="project" value="InterPro"/>
</dbReference>
<organism evidence="3 4">
    <name type="scientific">Verruconis gallopava</name>
    <dbReference type="NCBI Taxonomy" id="253628"/>
    <lineage>
        <taxon>Eukaryota</taxon>
        <taxon>Fungi</taxon>
        <taxon>Dikarya</taxon>
        <taxon>Ascomycota</taxon>
        <taxon>Pezizomycotina</taxon>
        <taxon>Dothideomycetes</taxon>
        <taxon>Pleosporomycetidae</taxon>
        <taxon>Venturiales</taxon>
        <taxon>Sympoventuriaceae</taxon>
        <taxon>Verruconis</taxon>
    </lineage>
</organism>
<dbReference type="FunCoup" id="A0A0D1XCD3">
    <property type="interactions" value="482"/>
</dbReference>
<dbReference type="PANTHER" id="PTHR15921:SF3">
    <property type="entry name" value="PRE-MRNA CLEAVAGE COMPLEX 2 PROTEIN PCF11"/>
    <property type="match status" value="1"/>
</dbReference>
<keyword evidence="4" id="KW-1185">Reference proteome</keyword>
<dbReference type="InterPro" id="IPR006569">
    <property type="entry name" value="CID_dom"/>
</dbReference>
<dbReference type="InterPro" id="IPR054127">
    <property type="entry name" value="Pcf11_C"/>
</dbReference>
<dbReference type="Pfam" id="PF21936">
    <property type="entry name" value="Pcf11_C"/>
    <property type="match status" value="1"/>
</dbReference>
<dbReference type="GO" id="GO:0006369">
    <property type="term" value="P:termination of RNA polymerase II transcription"/>
    <property type="evidence" value="ECO:0007669"/>
    <property type="project" value="InterPro"/>
</dbReference>
<dbReference type="PANTHER" id="PTHR15921">
    <property type="entry name" value="PRE-MRNA CLEAVAGE COMPLEX II"/>
    <property type="match status" value="1"/>
</dbReference>
<feature type="compositionally biased region" description="Pro residues" evidence="1">
    <location>
        <begin position="347"/>
        <end position="365"/>
    </location>
</feature>
<dbReference type="Proteomes" id="UP000053259">
    <property type="component" value="Unassembled WGS sequence"/>
</dbReference>